<reference evidence="1 2" key="1">
    <citation type="submission" date="2024-05" db="EMBL/GenBank/DDBJ databases">
        <authorList>
            <person name="Wallberg A."/>
        </authorList>
    </citation>
    <scope>NUCLEOTIDE SEQUENCE [LARGE SCALE GENOMIC DNA]</scope>
</reference>
<dbReference type="EMBL" id="CAXKWB010000296">
    <property type="protein sequence ID" value="CAL4060242.1"/>
    <property type="molecule type" value="Genomic_DNA"/>
</dbReference>
<feature type="non-terminal residue" evidence="1">
    <location>
        <position position="1"/>
    </location>
</feature>
<evidence type="ECO:0000313" key="2">
    <source>
        <dbReference type="Proteomes" id="UP001497623"/>
    </source>
</evidence>
<proteinExistence type="predicted"/>
<name>A0AAV2PNE9_MEGNR</name>
<feature type="non-terminal residue" evidence="1">
    <location>
        <position position="477"/>
    </location>
</feature>
<accession>A0AAV2PNE9</accession>
<dbReference type="Proteomes" id="UP001497623">
    <property type="component" value="Unassembled WGS sequence"/>
</dbReference>
<dbReference type="AlphaFoldDB" id="A0AAV2PNE9"/>
<comment type="caution">
    <text evidence="1">The sequence shown here is derived from an EMBL/GenBank/DDBJ whole genome shotgun (WGS) entry which is preliminary data.</text>
</comment>
<evidence type="ECO:0000313" key="1">
    <source>
        <dbReference type="EMBL" id="CAL4060242.1"/>
    </source>
</evidence>
<organism evidence="1 2">
    <name type="scientific">Meganyctiphanes norvegica</name>
    <name type="common">Northern krill</name>
    <name type="synonym">Thysanopoda norvegica</name>
    <dbReference type="NCBI Taxonomy" id="48144"/>
    <lineage>
        <taxon>Eukaryota</taxon>
        <taxon>Metazoa</taxon>
        <taxon>Ecdysozoa</taxon>
        <taxon>Arthropoda</taxon>
        <taxon>Crustacea</taxon>
        <taxon>Multicrustacea</taxon>
        <taxon>Malacostraca</taxon>
        <taxon>Eumalacostraca</taxon>
        <taxon>Eucarida</taxon>
        <taxon>Euphausiacea</taxon>
        <taxon>Euphausiidae</taxon>
        <taxon>Meganyctiphanes</taxon>
    </lineage>
</organism>
<sequence>TMFVGSVECFHKFSRLRTIKLILRHINTSSAKLNPRGLRASGLSQISEDENQENLTQSVECHSGSENLKSATGPATADPVVLKYTNLLNSIRKGPIQEKVYDTSFGNIRFDTENVPIIHGQFDGIQSEEISENKTKELDQRTVTNDKGVNDDNQKEINFIDQMWFGETYENYKETSNKSITDKVSKSSHNNPSIHSDLNFVDESIFGEAYAATHNHDKSHQPSNSSFDVNQGKEKISTDLGYIDQNYFNESLDMMNESNKPSIEFSTIRTDFENAILDIDDENDIGSEKLCNEENVQNLNKLNSTNANIDNGIPQELSNIAKIKEFYLNPTGLNDVKTDFEKAIMEPDNENKEDLSDFNIKIEGQSNIDSTDNNYSLSKKEEVSHSQINATTEFSKTKPEHYQRIENQENCGEKTETAYDYVMKMRKKQELEESNEIISDESTLKNYEKIIKSLNNLEEKSHYDVFKLLKKSIIYDK</sequence>
<gene>
    <name evidence="1" type="ORF">MNOR_LOCUS1170</name>
</gene>
<protein>
    <submittedName>
        <fullName evidence="1">Uncharacterized protein</fullName>
    </submittedName>
</protein>
<keyword evidence="2" id="KW-1185">Reference proteome</keyword>